<feature type="coiled-coil region" evidence="1">
    <location>
        <begin position="79"/>
        <end position="106"/>
    </location>
</feature>
<reference evidence="2" key="1">
    <citation type="journal article" date="2021" name="Proc. Natl. Acad. Sci. U.S.A.">
        <title>A Catalog of Tens of Thousands of Viruses from Human Metagenomes Reveals Hidden Associations with Chronic Diseases.</title>
        <authorList>
            <person name="Tisza M.J."/>
            <person name="Buck C.B."/>
        </authorList>
    </citation>
    <scope>NUCLEOTIDE SEQUENCE</scope>
    <source>
        <strain evidence="2">CtGRa7</strain>
    </source>
</reference>
<organism evidence="2">
    <name type="scientific">Myoviridae sp. ctGRa7</name>
    <dbReference type="NCBI Taxonomy" id="2826633"/>
    <lineage>
        <taxon>Viruses</taxon>
        <taxon>Duplodnaviria</taxon>
        <taxon>Heunggongvirae</taxon>
        <taxon>Uroviricota</taxon>
        <taxon>Caudoviricetes</taxon>
    </lineage>
</organism>
<keyword evidence="1" id="KW-0175">Coiled coil</keyword>
<evidence type="ECO:0000313" key="2">
    <source>
        <dbReference type="EMBL" id="DAD87793.1"/>
    </source>
</evidence>
<name>A0A8S5MZL1_9CAUD</name>
<proteinExistence type="predicted"/>
<accession>A0A8S5MZL1</accession>
<evidence type="ECO:0000256" key="1">
    <source>
        <dbReference type="SAM" id="Coils"/>
    </source>
</evidence>
<sequence length="243" mass="25079">MADDVERIRQSFFGLDTAVGEVRLTTAEAVKEAGVARDAASTAAQGTDRALADVAKALDTAGAAVTAAAKAADTADNALELARDTLETTSRETQEARSEAAQAQNTGAAAVALIQAMIPRLSTLFGVASRRLREARAAYGRMMEDQVVRLDSLSARVDGLIVRVEEAGTPGDIASGKVVPLVFDVPGATVDQVAVVSPPEAVGLLQLSAWAVVTGADTVTVFLYNPSAATVRPASGVYRIAVL</sequence>
<protein>
    <submittedName>
        <fullName evidence="2">Uncharacterized protein</fullName>
    </submittedName>
</protein>
<dbReference type="EMBL" id="BK015027">
    <property type="protein sequence ID" value="DAD87793.1"/>
    <property type="molecule type" value="Genomic_DNA"/>
</dbReference>